<feature type="coiled-coil region" evidence="1">
    <location>
        <begin position="60"/>
        <end position="87"/>
    </location>
</feature>
<reference evidence="3" key="1">
    <citation type="submission" date="2021-02" db="EMBL/GenBank/DDBJ databases">
        <authorList>
            <person name="Nowell W R."/>
        </authorList>
    </citation>
    <scope>NUCLEOTIDE SEQUENCE</scope>
    <source>
        <strain evidence="3">Ploen Becks lab</strain>
    </source>
</reference>
<feature type="coiled-coil region" evidence="1">
    <location>
        <begin position="138"/>
        <end position="213"/>
    </location>
</feature>
<accession>A0A813UUW4</accession>
<evidence type="ECO:0000256" key="2">
    <source>
        <dbReference type="SAM" id="MobiDB-lite"/>
    </source>
</evidence>
<dbReference type="EMBL" id="CAJNOC010001034">
    <property type="protein sequence ID" value="CAF0828677.1"/>
    <property type="molecule type" value="Genomic_DNA"/>
</dbReference>
<keyword evidence="4" id="KW-1185">Reference proteome</keyword>
<keyword evidence="1" id="KW-0175">Coiled coil</keyword>
<protein>
    <submittedName>
        <fullName evidence="3">Uncharacterized protein</fullName>
    </submittedName>
</protein>
<dbReference type="AlphaFoldDB" id="A0A813UUW4"/>
<organism evidence="3 4">
    <name type="scientific">Brachionus calyciflorus</name>
    <dbReference type="NCBI Taxonomy" id="104777"/>
    <lineage>
        <taxon>Eukaryota</taxon>
        <taxon>Metazoa</taxon>
        <taxon>Spiralia</taxon>
        <taxon>Gnathifera</taxon>
        <taxon>Rotifera</taxon>
        <taxon>Eurotatoria</taxon>
        <taxon>Monogononta</taxon>
        <taxon>Pseudotrocha</taxon>
        <taxon>Ploima</taxon>
        <taxon>Brachionidae</taxon>
        <taxon>Brachionus</taxon>
    </lineage>
</organism>
<gene>
    <name evidence="3" type="ORF">OXX778_LOCUS7849</name>
</gene>
<dbReference type="OrthoDB" id="6432391at2759"/>
<evidence type="ECO:0000313" key="4">
    <source>
        <dbReference type="Proteomes" id="UP000663879"/>
    </source>
</evidence>
<feature type="region of interest" description="Disordered" evidence="2">
    <location>
        <begin position="443"/>
        <end position="470"/>
    </location>
</feature>
<evidence type="ECO:0000313" key="3">
    <source>
        <dbReference type="EMBL" id="CAF0828677.1"/>
    </source>
</evidence>
<sequence length="470" mass="54691">MSERAPSRISSARAASAKIGAQLSKSKSIEKVINDSVLNRFIEIQGEIEKYESKGVFDGLKIAEEEFETLDKNKRQAEINHKVLTEQTKKEKQDFENMSQPTVQSFFRSKQAHNEAISKEQQEYFQALNLLEIATTELKSITAQYEQGKQRLENYKKENKKAIELHNEQMSILYSTFEGEFGSDLENSLEKEVKLLAEQKDQLRQALHKWSNARFLLVYAYNQIQLCEQKWSEMMRLDINNPEKVIFATEVRNNLVAANQNLVNTRTYLKNITLPYCTDEDLKTLQGLASGTYQDMQTPQRQRYALSIIQVLRQRCAALYQWFDQVIKDTLVVDYTKVRIDYDQKSKQLKMERVRLLQEKIKEKTGKDVKINIFDSASDKKDNLNIESLLNQPFKTGENDQGSQEITEKPINSLDLPPPPSKDQILGNVEEIKKQYFQQTDEWNRHLDSSKRDAEEKLNQMLSKYKKADN</sequence>
<dbReference type="Proteomes" id="UP000663879">
    <property type="component" value="Unassembled WGS sequence"/>
</dbReference>
<dbReference type="PANTHER" id="PTHR21974:SF2">
    <property type="entry name" value="RE15880P"/>
    <property type="match status" value="1"/>
</dbReference>
<feature type="compositionally biased region" description="Basic and acidic residues" evidence="2">
    <location>
        <begin position="443"/>
        <end position="458"/>
    </location>
</feature>
<proteinExistence type="predicted"/>
<dbReference type="PANTHER" id="PTHR21974">
    <property type="entry name" value="RE15880P"/>
    <property type="match status" value="1"/>
</dbReference>
<dbReference type="GO" id="GO:0005929">
    <property type="term" value="C:cilium"/>
    <property type="evidence" value="ECO:0007669"/>
    <property type="project" value="TreeGrafter"/>
</dbReference>
<evidence type="ECO:0000256" key="1">
    <source>
        <dbReference type="SAM" id="Coils"/>
    </source>
</evidence>
<name>A0A813UUW4_9BILA</name>
<comment type="caution">
    <text evidence="3">The sequence shown here is derived from an EMBL/GenBank/DDBJ whole genome shotgun (WGS) entry which is preliminary data.</text>
</comment>